<evidence type="ECO:0000313" key="3">
    <source>
        <dbReference type="Proteomes" id="UP000001910"/>
    </source>
</evidence>
<evidence type="ECO:0000313" key="2">
    <source>
        <dbReference type="EMBL" id="ACV39845.1"/>
    </source>
</evidence>
<dbReference type="eggNOG" id="COG1328">
    <property type="taxonomic scope" value="Bacteria"/>
</dbReference>
<keyword evidence="2" id="KW-0560">Oxidoreductase</keyword>
<dbReference type="OrthoDB" id="9804622at2"/>
<dbReference type="Proteomes" id="UP000001910">
    <property type="component" value="Chromosome"/>
</dbReference>
<dbReference type="PANTHER" id="PTHR21075:SF0">
    <property type="entry name" value="ANAEROBIC RIBONUCLEOSIDE-TRIPHOSPHATE REDUCTASE"/>
    <property type="match status" value="1"/>
</dbReference>
<dbReference type="HOGENOM" id="CLU_002707_2_1_0"/>
<protein>
    <submittedName>
        <fullName evidence="2">Anaerobic ribonucleoside-triphosphate reductase</fullName>
        <ecNumber evidence="2">1.17.4.2</ecNumber>
    </submittedName>
</protein>
<accession>C7NCJ9</accession>
<dbReference type="NCBIfam" id="TIGR02487">
    <property type="entry name" value="NrdD"/>
    <property type="match status" value="1"/>
</dbReference>
<dbReference type="AlphaFoldDB" id="C7NCJ9"/>
<dbReference type="GO" id="GO:0008998">
    <property type="term" value="F:ribonucleoside-triphosphate reductase (thioredoxin) activity"/>
    <property type="evidence" value="ECO:0007669"/>
    <property type="project" value="UniProtKB-EC"/>
</dbReference>
<dbReference type="SUPFAM" id="SSF51998">
    <property type="entry name" value="PFL-like glycyl radical enzymes"/>
    <property type="match status" value="1"/>
</dbReference>
<proteinExistence type="predicted"/>
<dbReference type="EC" id="1.17.4.2" evidence="2"/>
<feature type="coiled-coil region" evidence="1">
    <location>
        <begin position="455"/>
        <end position="492"/>
    </location>
</feature>
<dbReference type="STRING" id="523794.Lebu_1983"/>
<dbReference type="InterPro" id="IPR012833">
    <property type="entry name" value="NrdD"/>
</dbReference>
<sequence>MLGLLIIKRDLGIDGLQKKNDKRKCRNKGGIEMQPQLTENLREIISGIVNVESNDTCNENANMSSMTPAGQMMKFASEVSKIYALENLVSPKFKEAHEKGLIHIHDLDFYSSKTTTCLQYDLADMFEHGFYTKHGYIREAQSISTYATLATIIFQTNQNEQHGGQAIPAFDFYMAKGVLKSFRRHLRRRILSFVEIKNGVEITKEYENNAKEFLLKNIFSIKCSENEIKLLEENFGINKNDLIKLLLEAYEDTKNETYQAMEGFLHNLNTMHSRGGNQVVFSSINYGTDTSEEGRMVIRELLKATSSGLGKSETPIFPIQIFKVKEGLNYTENDYNLAQSDFDTALESVKNQKISYENDSENEKIKFEAPNFDLLLLSCETSSRRLFPNFVFLDSEFNKHEKWRIDDPERYKYEIATMGCRTRVFENINGEKSSLGRGNLSFTSINFPRIAIITRKNVEKEIAEMEKAGKFLNEEEKNNKKIELLTKEFQEKVLETTHLAGEQLYERYNFQKTALAKQFPFMRSNNLWKGLGVKDGNEEVREAINSGSLSIGFVGGANAMYALFDAEHGTSEIAYKVLYDTIKKMGFVADEFREKYHLNYSILATPAESLAGRFLRIDRNEFGVIKNVTDRDYYVNSFHIDVKKEISLFDKIRKEAPFHKLTKGGHITYVELDGEARKNMGVMLKIVKVMKDTGIGYGSINHPVDRCRDCGTEAIIYDKCPICGSHNISRIRRITGYLTGDLDSWNSAKQAEEHDRVKHGVK</sequence>
<dbReference type="PANTHER" id="PTHR21075">
    <property type="entry name" value="ANAEROBIC RIBONUCLEOSIDE-TRIPHOSPHATE REDUCTASE"/>
    <property type="match status" value="1"/>
</dbReference>
<dbReference type="SMR" id="C7NCJ9"/>
<dbReference type="Gene3D" id="3.20.70.20">
    <property type="match status" value="1"/>
</dbReference>
<dbReference type="KEGG" id="lba:Lebu_1983"/>
<dbReference type="GO" id="GO:0031250">
    <property type="term" value="C:anaerobic ribonucleoside-triphosphate reductase complex"/>
    <property type="evidence" value="ECO:0007669"/>
    <property type="project" value="TreeGrafter"/>
</dbReference>
<dbReference type="GO" id="GO:0004748">
    <property type="term" value="F:ribonucleoside-diphosphate reductase activity, thioredoxin disulfide as acceptor"/>
    <property type="evidence" value="ECO:0007669"/>
    <property type="project" value="TreeGrafter"/>
</dbReference>
<evidence type="ECO:0000256" key="1">
    <source>
        <dbReference type="SAM" id="Coils"/>
    </source>
</evidence>
<dbReference type="EMBL" id="CP001685">
    <property type="protein sequence ID" value="ACV39845.1"/>
    <property type="molecule type" value="Genomic_DNA"/>
</dbReference>
<dbReference type="NCBIfam" id="NF005497">
    <property type="entry name" value="PRK07111.1"/>
    <property type="match status" value="1"/>
</dbReference>
<gene>
    <name evidence="2" type="ordered locus">Lebu_1983</name>
</gene>
<keyword evidence="3" id="KW-1185">Reference proteome</keyword>
<name>C7NCJ9_LEPBD</name>
<reference evidence="2 3" key="1">
    <citation type="journal article" date="2009" name="Stand. Genomic Sci.">
        <title>Complete genome sequence of Leptotrichia buccalis type strain (C-1013-b).</title>
        <authorList>
            <person name="Ivanova N."/>
            <person name="Gronow S."/>
            <person name="Lapidus A."/>
            <person name="Copeland A."/>
            <person name="Glavina Del Rio T."/>
            <person name="Nolan M."/>
            <person name="Lucas S."/>
            <person name="Chen F."/>
            <person name="Tice H."/>
            <person name="Cheng J.F."/>
            <person name="Saunders E."/>
            <person name="Bruce D."/>
            <person name="Goodwin L."/>
            <person name="Brettin T."/>
            <person name="Detter J.C."/>
            <person name="Han C."/>
            <person name="Pitluck S."/>
            <person name="Mikhailova N."/>
            <person name="Pati A."/>
            <person name="Mavrommatis K."/>
            <person name="Chen A."/>
            <person name="Palaniappan K."/>
            <person name="Land M."/>
            <person name="Hauser L."/>
            <person name="Chang Y.J."/>
            <person name="Jeffries C.D."/>
            <person name="Chain P."/>
            <person name="Rohde C."/>
            <person name="Goker M."/>
            <person name="Bristow J."/>
            <person name="Eisen J.A."/>
            <person name="Markowitz V."/>
            <person name="Hugenholtz P."/>
            <person name="Kyrpides N.C."/>
            <person name="Klenk H.P."/>
        </authorList>
    </citation>
    <scope>NUCLEOTIDE SEQUENCE [LARGE SCALE GENOMIC DNA]</scope>
    <source>
        <strain evidence="3">ATCC 14201 / DSM 1135 / JCM 12969 / NCTC 10249 / C-1013-b</strain>
    </source>
</reference>
<dbReference type="Pfam" id="PF13597">
    <property type="entry name" value="NRDD"/>
    <property type="match status" value="1"/>
</dbReference>
<dbReference type="GO" id="GO:0006260">
    <property type="term" value="P:DNA replication"/>
    <property type="evidence" value="ECO:0007669"/>
    <property type="project" value="InterPro"/>
</dbReference>
<dbReference type="GO" id="GO:0009265">
    <property type="term" value="P:2'-deoxyribonucleotide biosynthetic process"/>
    <property type="evidence" value="ECO:0007669"/>
    <property type="project" value="TreeGrafter"/>
</dbReference>
<keyword evidence="1" id="KW-0175">Coiled coil</keyword>
<organism evidence="2 3">
    <name type="scientific">Leptotrichia buccalis (strain ATCC 14201 / DSM 1135 / JCM 12969 / NCTC 10249 / C-1013-b)</name>
    <dbReference type="NCBI Taxonomy" id="523794"/>
    <lineage>
        <taxon>Bacteria</taxon>
        <taxon>Fusobacteriati</taxon>
        <taxon>Fusobacteriota</taxon>
        <taxon>Fusobacteriia</taxon>
        <taxon>Fusobacteriales</taxon>
        <taxon>Leptotrichiaceae</taxon>
        <taxon>Leptotrichia</taxon>
    </lineage>
</organism>